<dbReference type="PANTHER" id="PTHR28037:SF1">
    <property type="entry name" value="ALCOHOL O-ACETYLTRANSFERASE 1-RELATED"/>
    <property type="match status" value="1"/>
</dbReference>
<dbReference type="PANTHER" id="PTHR28037">
    <property type="entry name" value="ALCOHOL O-ACETYLTRANSFERASE 1-RELATED"/>
    <property type="match status" value="1"/>
</dbReference>
<dbReference type="EMBL" id="LLZZ01000172">
    <property type="protein sequence ID" value="KTA96388.1"/>
    <property type="molecule type" value="Genomic_DNA"/>
</dbReference>
<evidence type="ECO:0000313" key="2">
    <source>
        <dbReference type="Proteomes" id="UP000054886"/>
    </source>
</evidence>
<evidence type="ECO:0000313" key="1">
    <source>
        <dbReference type="EMBL" id="KTA96388.1"/>
    </source>
</evidence>
<proteinExistence type="predicted"/>
<dbReference type="VEuPathDB" id="FungiDB:CAGL0K00737g"/>
<dbReference type="AlphaFoldDB" id="A0A0W0DCG2"/>
<reference evidence="1 2" key="1">
    <citation type="submission" date="2015-10" db="EMBL/GenBank/DDBJ databases">
        <title>Draft genomes sequences of Candida glabrata isolates 1A, 1B, 2A, 2B, 3A and 3B.</title>
        <authorList>
            <person name="Haavelsrud O.E."/>
            <person name="Gaustad P."/>
        </authorList>
    </citation>
    <scope>NUCLEOTIDE SEQUENCE [LARGE SCALE GENOMIC DNA]</scope>
    <source>
        <strain evidence="1">910700640</strain>
    </source>
</reference>
<gene>
    <name evidence="1" type="ORF">AO440_003281</name>
</gene>
<dbReference type="VEuPathDB" id="FungiDB:B1J91_K00737g"/>
<protein>
    <submittedName>
        <fullName evidence="1">N-acetyltransferase SLI1</fullName>
    </submittedName>
</protein>
<organism evidence="1 2">
    <name type="scientific">Candida glabrata</name>
    <name type="common">Yeast</name>
    <name type="synonym">Torulopsis glabrata</name>
    <dbReference type="NCBI Taxonomy" id="5478"/>
    <lineage>
        <taxon>Eukaryota</taxon>
        <taxon>Fungi</taxon>
        <taxon>Dikarya</taxon>
        <taxon>Ascomycota</taxon>
        <taxon>Saccharomycotina</taxon>
        <taxon>Saccharomycetes</taxon>
        <taxon>Saccharomycetales</taxon>
        <taxon>Saccharomycetaceae</taxon>
        <taxon>Nakaseomyces</taxon>
    </lineage>
</organism>
<sequence>MVRHLGGIEQYFYQRSSLNLHSCFSVGVELNSLPNRSDFICALRRVVNSHFQLYCNAYKSNNEVVVNPIGEPIKFDDVVDYMDWDTYGEEEINSVFRKYNFEYGVDKPLWKVIVVPKANKMIFATDHLFFDGIATVLFWTELLKSLEELKQDNDLDVDEIIYRPGGSTDSIDQCHPYEKLPIPFSWKVKRPIVKALFTIAPGAVVSQDASIIQFDEYKIPEDYLKKNSNDDGCYQIKNTNRQISLKMSSNKLKVIMKDCKQHHVSFTAYLTAVLYLALGKIPKEKYSGSTIKYEVPMNTRNRISNSGEYSNSYGTFVAGGEFIETLDFERDEWELAQSIHKKIVEKSTTGVMDAINEARLLELVDAKKFMKMKFETTTGPSSTFEVTNLGFQNFSQNEHSKYTVTDAFFNEPQLFTNLITYSVISTPNGGLNCSMAYPEKLDSILCNSVAFLKNKFN</sequence>
<name>A0A0W0DCG2_CANGB</name>
<dbReference type="VEuPathDB" id="FungiDB:GVI51_K00583"/>
<dbReference type="VEuPathDB" id="FungiDB:GWK60_K00583"/>
<keyword evidence="1" id="KW-0808">Transferase</keyword>
<dbReference type="SUPFAM" id="SSF52777">
    <property type="entry name" value="CoA-dependent acyltransferases"/>
    <property type="match status" value="2"/>
</dbReference>
<comment type="caution">
    <text evidence="1">The sequence shown here is derived from an EMBL/GenBank/DDBJ whole genome shotgun (WGS) entry which is preliminary data.</text>
</comment>
<dbReference type="GO" id="GO:0009410">
    <property type="term" value="P:response to xenobiotic stimulus"/>
    <property type="evidence" value="ECO:0007669"/>
    <property type="project" value="EnsemblFungi"/>
</dbReference>
<dbReference type="GO" id="GO:0005886">
    <property type="term" value="C:plasma membrane"/>
    <property type="evidence" value="ECO:0007669"/>
    <property type="project" value="EnsemblFungi"/>
</dbReference>
<dbReference type="GO" id="GO:0008080">
    <property type="term" value="F:N-acetyltransferase activity"/>
    <property type="evidence" value="ECO:0007669"/>
    <property type="project" value="EnsemblFungi"/>
</dbReference>
<accession>A0A0W0DCG2</accession>
<dbReference type="GO" id="GO:0005635">
    <property type="term" value="C:nuclear envelope"/>
    <property type="evidence" value="ECO:0007669"/>
    <property type="project" value="EnsemblFungi"/>
</dbReference>
<dbReference type="InterPro" id="IPR052058">
    <property type="entry name" value="Alcohol_O-acetyltransferase"/>
</dbReference>
<dbReference type="Pfam" id="PF07247">
    <property type="entry name" value="AATase"/>
    <property type="match status" value="1"/>
</dbReference>
<dbReference type="InterPro" id="IPR010828">
    <property type="entry name" value="Atf2/Sli1-like"/>
</dbReference>
<dbReference type="Proteomes" id="UP000054886">
    <property type="component" value="Unassembled WGS sequence"/>
</dbReference>